<accession>A0A1G9V226</accession>
<protein>
    <submittedName>
        <fullName evidence="3">PA14 domain-containing protein</fullName>
    </submittedName>
</protein>
<dbReference type="PROSITE" id="PS51820">
    <property type="entry name" value="PA14"/>
    <property type="match status" value="1"/>
</dbReference>
<reference evidence="3 4" key="1">
    <citation type="submission" date="2016-10" db="EMBL/GenBank/DDBJ databases">
        <authorList>
            <person name="de Groot N.N."/>
        </authorList>
    </citation>
    <scope>NUCLEOTIDE SEQUENCE [LARGE SCALE GENOMIC DNA]</scope>
    <source>
        <strain evidence="3 4">DSM 21668</strain>
    </source>
</reference>
<feature type="signal peptide" evidence="1">
    <location>
        <begin position="1"/>
        <end position="24"/>
    </location>
</feature>
<dbReference type="EMBL" id="FNGS01000008">
    <property type="protein sequence ID" value="SDM66150.1"/>
    <property type="molecule type" value="Genomic_DNA"/>
</dbReference>
<dbReference type="InterPro" id="IPR010496">
    <property type="entry name" value="AL/BT2_dom"/>
</dbReference>
<dbReference type="Pfam" id="PF06439">
    <property type="entry name" value="3keto-disac_hyd"/>
    <property type="match status" value="1"/>
</dbReference>
<dbReference type="OrthoDB" id="938897at2"/>
<dbReference type="RefSeq" id="WP_093207023.1">
    <property type="nucleotide sequence ID" value="NZ_FNGS01000008.1"/>
</dbReference>
<proteinExistence type="predicted"/>
<organism evidence="3 4">
    <name type="scientific">Siphonobacter aquaeclarae</name>
    <dbReference type="NCBI Taxonomy" id="563176"/>
    <lineage>
        <taxon>Bacteria</taxon>
        <taxon>Pseudomonadati</taxon>
        <taxon>Bacteroidota</taxon>
        <taxon>Cytophagia</taxon>
        <taxon>Cytophagales</taxon>
        <taxon>Cytophagaceae</taxon>
        <taxon>Siphonobacter</taxon>
    </lineage>
</organism>
<dbReference type="STRING" id="563176.SAMN04488090_3935"/>
<evidence type="ECO:0000313" key="4">
    <source>
        <dbReference type="Proteomes" id="UP000198901"/>
    </source>
</evidence>
<dbReference type="Proteomes" id="UP000198901">
    <property type="component" value="Unassembled WGS sequence"/>
</dbReference>
<dbReference type="GO" id="GO:0016787">
    <property type="term" value="F:hydrolase activity"/>
    <property type="evidence" value="ECO:0007669"/>
    <property type="project" value="InterPro"/>
</dbReference>
<evidence type="ECO:0000256" key="1">
    <source>
        <dbReference type="SAM" id="SignalP"/>
    </source>
</evidence>
<feature type="domain" description="PA14" evidence="2">
    <location>
        <begin position="248"/>
        <end position="391"/>
    </location>
</feature>
<evidence type="ECO:0000259" key="2">
    <source>
        <dbReference type="PROSITE" id="PS51820"/>
    </source>
</evidence>
<sequence>MRKPLLRLWAAGWLVAGLSGVASAQFGTPQQSVPLTDLSAFRPTGAANWKIAGDVSADLNQKEVLTTGAGSGILVNQPDPKNRANLQTAFEHGDLDIEFDFMMATHSNSGFYLQGRYEVQLLDSWGVKSPSTGDVGGIYKRRELPSGRMYEGHAPRVNAGKAPGLWQHFDISFQAPRFDASGKKIANAKVIRIVLNGVTIQENVELSGPTGGPISEQEAAVGPIMIQGDHGAVAFRNIKYRSYAGQQPSLTGIQYKVYQPTDADNFAKIPDFAKLKSTGGGNGQEVTWDVANQTNNFGVVYTAKLNVPTAGDYQFFLSQGGTARLKVNGQEVVKESWNQPGGYRTGKVTLPAGEASVEIAYVKRDEWVRPALGVEVEGPGFRRTTLTAPASMLTPPATDPILIDARENTITRSFMDYFRDGKRVKRIVHAVQVGSPEGIHYTFDLDNGALAQVWRGEFLDATPMWHDRGDGSSRPRGLVVALNDSPAFAVLSSPDQAWTETAPAEGGNFVPKGYDVDEAGLPTFRYVYFGGDVQDVIRPAEGNKYLVREITVKKPAANLYHLVAAGKDITELQPGLYAVDGKSYYVRATGAKLRKSGDRQELILPVSEGKIKYEVLF</sequence>
<gene>
    <name evidence="3" type="ORF">SAMN04488090_3935</name>
</gene>
<keyword evidence="1" id="KW-0732">Signal</keyword>
<dbReference type="InterPro" id="IPR037524">
    <property type="entry name" value="PA14/GLEYA"/>
</dbReference>
<evidence type="ECO:0000313" key="3">
    <source>
        <dbReference type="EMBL" id="SDM66150.1"/>
    </source>
</evidence>
<name>A0A1G9V226_9BACT</name>
<dbReference type="AlphaFoldDB" id="A0A1G9V226"/>
<keyword evidence="4" id="KW-1185">Reference proteome</keyword>
<feature type="chain" id="PRO_5011655696" evidence="1">
    <location>
        <begin position="25"/>
        <end position="617"/>
    </location>
</feature>
<dbReference type="Gene3D" id="2.60.120.380">
    <property type="match status" value="1"/>
</dbReference>
<dbReference type="Gene3D" id="2.60.120.560">
    <property type="entry name" value="Exo-inulinase, domain 1"/>
    <property type="match status" value="1"/>
</dbReference>
<dbReference type="SUPFAM" id="SSF56988">
    <property type="entry name" value="Anthrax protective antigen"/>
    <property type="match status" value="1"/>
</dbReference>